<gene>
    <name evidence="3" type="ORF">QTN47_10195</name>
</gene>
<keyword evidence="1" id="KW-0732">Signal</keyword>
<dbReference type="Proteomes" id="UP001560573">
    <property type="component" value="Unassembled WGS sequence"/>
</dbReference>
<feature type="signal peptide" evidence="1">
    <location>
        <begin position="1"/>
        <end position="20"/>
    </location>
</feature>
<name>A0ABV3ZDB5_9BACT</name>
<evidence type="ECO:0000313" key="4">
    <source>
        <dbReference type="Proteomes" id="UP001560573"/>
    </source>
</evidence>
<evidence type="ECO:0000256" key="1">
    <source>
        <dbReference type="SAM" id="SignalP"/>
    </source>
</evidence>
<evidence type="ECO:0000259" key="2">
    <source>
        <dbReference type="Pfam" id="PF13590"/>
    </source>
</evidence>
<feature type="chain" id="PRO_5047026536" evidence="1">
    <location>
        <begin position="21"/>
        <end position="195"/>
    </location>
</feature>
<dbReference type="InterPro" id="IPR025411">
    <property type="entry name" value="DUF4136"/>
</dbReference>
<feature type="domain" description="DUF4136" evidence="2">
    <location>
        <begin position="25"/>
        <end position="193"/>
    </location>
</feature>
<dbReference type="EMBL" id="JAULBC010000002">
    <property type="protein sequence ID" value="MEX6687866.1"/>
    <property type="molecule type" value="Genomic_DNA"/>
</dbReference>
<dbReference type="Pfam" id="PF13590">
    <property type="entry name" value="DUF4136"/>
    <property type="match status" value="1"/>
</dbReference>
<dbReference type="PROSITE" id="PS51257">
    <property type="entry name" value="PROKAR_LIPOPROTEIN"/>
    <property type="match status" value="1"/>
</dbReference>
<sequence length="195" mass="22381">MKFFCLCLIIALATSCASSSKNVKTERLSDENFSKYKAYGYLPTTDTAFTKMLSRKKFTNELVPEVVKQLDKRKMVLDTAHPDCYFQYTLKLGRKYEATDEKLVVYNPQVYGSPYDLEQKIYVFSSNNRPAVYGGKINIDTLRQGSLVIDMIDAKDKKVVWRSSAAGELEEAQTPTLQEMLHKLIPKMFKDFPKK</sequence>
<organism evidence="3 4">
    <name type="scientific">Danxiaibacter flavus</name>
    <dbReference type="NCBI Taxonomy" id="3049108"/>
    <lineage>
        <taxon>Bacteria</taxon>
        <taxon>Pseudomonadati</taxon>
        <taxon>Bacteroidota</taxon>
        <taxon>Chitinophagia</taxon>
        <taxon>Chitinophagales</taxon>
        <taxon>Chitinophagaceae</taxon>
        <taxon>Danxiaibacter</taxon>
    </lineage>
</organism>
<keyword evidence="4" id="KW-1185">Reference proteome</keyword>
<comment type="caution">
    <text evidence="3">The sequence shown here is derived from an EMBL/GenBank/DDBJ whole genome shotgun (WGS) entry which is preliminary data.</text>
</comment>
<evidence type="ECO:0000313" key="3">
    <source>
        <dbReference type="EMBL" id="MEX6687866.1"/>
    </source>
</evidence>
<proteinExistence type="predicted"/>
<dbReference type="RefSeq" id="WP_369329270.1">
    <property type="nucleotide sequence ID" value="NZ_JAULBC010000002.1"/>
</dbReference>
<accession>A0ABV3ZDB5</accession>
<reference evidence="3 4" key="1">
    <citation type="submission" date="2023-07" db="EMBL/GenBank/DDBJ databases">
        <authorList>
            <person name="Lian W.-H."/>
        </authorList>
    </citation>
    <scope>NUCLEOTIDE SEQUENCE [LARGE SCALE GENOMIC DNA]</scope>
    <source>
        <strain evidence="3 4">SYSU DXS3180</strain>
    </source>
</reference>
<dbReference type="Gene3D" id="3.30.160.670">
    <property type="match status" value="1"/>
</dbReference>
<protein>
    <submittedName>
        <fullName evidence="3">DUF4136 domain-containing protein</fullName>
    </submittedName>
</protein>